<comment type="similarity">
    <text evidence="3 9">Belongs to the gamma-glutamyltransferase family.</text>
</comment>
<evidence type="ECO:0000256" key="7">
    <source>
        <dbReference type="ARBA" id="ARBA00023315"/>
    </source>
</evidence>
<keyword evidence="10" id="KW-0732">Signal</keyword>
<keyword evidence="7 9" id="KW-0012">Acyltransferase</keyword>
<dbReference type="Gene3D" id="1.10.246.130">
    <property type="match status" value="1"/>
</dbReference>
<keyword evidence="5 9" id="KW-0378">Hydrolase</keyword>
<dbReference type="RefSeq" id="WP_342879419.1">
    <property type="nucleotide sequence ID" value="NZ_JBBMQX010000004.1"/>
</dbReference>
<dbReference type="Pfam" id="PF01019">
    <property type="entry name" value="G_glu_transpept"/>
    <property type="match status" value="1"/>
</dbReference>
<evidence type="ECO:0000256" key="3">
    <source>
        <dbReference type="ARBA" id="ARBA00009381"/>
    </source>
</evidence>
<evidence type="ECO:0000256" key="8">
    <source>
        <dbReference type="ARBA" id="ARBA00047417"/>
    </source>
</evidence>
<gene>
    <name evidence="11" type="primary">ggt</name>
    <name evidence="11" type="ORF">WNY57_06990</name>
</gene>
<dbReference type="InterPro" id="IPR051792">
    <property type="entry name" value="GGT_bact"/>
</dbReference>
<evidence type="ECO:0000256" key="10">
    <source>
        <dbReference type="SAM" id="SignalP"/>
    </source>
</evidence>
<keyword evidence="12" id="KW-1185">Reference proteome</keyword>
<comment type="catalytic activity">
    <reaction evidence="1 9">
        <text>an S-substituted glutathione + H2O = an S-substituted L-cysteinylglycine + L-glutamate</text>
        <dbReference type="Rhea" id="RHEA:59468"/>
        <dbReference type="ChEBI" id="CHEBI:15377"/>
        <dbReference type="ChEBI" id="CHEBI:29985"/>
        <dbReference type="ChEBI" id="CHEBI:90779"/>
        <dbReference type="ChEBI" id="CHEBI:143103"/>
        <dbReference type="EC" id="3.4.19.13"/>
    </reaction>
</comment>
<feature type="signal peptide" evidence="10">
    <location>
        <begin position="1"/>
        <end position="27"/>
    </location>
</feature>
<evidence type="ECO:0000313" key="12">
    <source>
        <dbReference type="Proteomes" id="UP001457661"/>
    </source>
</evidence>
<comment type="caution">
    <text evidence="11">The sequence shown here is derived from an EMBL/GenBank/DDBJ whole genome shotgun (WGS) entry which is preliminary data.</text>
</comment>
<dbReference type="EC" id="2.3.2.2" evidence="9"/>
<protein>
    <recommendedName>
        <fullName evidence="9">Glutathione hydrolase proenzyme</fullName>
        <ecNumber evidence="9">2.3.2.2</ecNumber>
        <ecNumber evidence="9">3.4.19.13</ecNumber>
    </recommendedName>
    <component>
        <recommendedName>
            <fullName evidence="9">Glutathione hydrolase large chain</fullName>
        </recommendedName>
    </component>
    <component>
        <recommendedName>
            <fullName evidence="9">Glutathione hydrolase small chain</fullName>
        </recommendedName>
    </component>
</protein>
<organism evidence="11 12">
    <name type="scientific">Pseudoalteromonas arctica</name>
    <dbReference type="NCBI Taxonomy" id="394751"/>
    <lineage>
        <taxon>Bacteria</taxon>
        <taxon>Pseudomonadati</taxon>
        <taxon>Pseudomonadota</taxon>
        <taxon>Gammaproteobacteria</taxon>
        <taxon>Alteromonadales</taxon>
        <taxon>Pseudoalteromonadaceae</taxon>
        <taxon>Pseudoalteromonas</taxon>
    </lineage>
</organism>
<dbReference type="GO" id="GO:0103068">
    <property type="term" value="F:leukotriene C4 gamma-glutamyl transferase activity"/>
    <property type="evidence" value="ECO:0007669"/>
    <property type="project" value="UniProtKB-EC"/>
</dbReference>
<comment type="pathway">
    <text evidence="9">Sulfur metabolism; glutathione metabolism.</text>
</comment>
<feature type="chain" id="PRO_5046670363" description="Glutathione hydrolase proenzyme" evidence="10">
    <location>
        <begin position="28"/>
        <end position="557"/>
    </location>
</feature>
<dbReference type="Gene3D" id="3.60.20.40">
    <property type="match status" value="1"/>
</dbReference>
<dbReference type="InterPro" id="IPR055262">
    <property type="entry name" value="GGT_CS"/>
</dbReference>
<dbReference type="NCBIfam" id="TIGR00066">
    <property type="entry name" value="g_glut_trans"/>
    <property type="match status" value="1"/>
</dbReference>
<evidence type="ECO:0000256" key="1">
    <source>
        <dbReference type="ARBA" id="ARBA00001049"/>
    </source>
</evidence>
<dbReference type="PANTHER" id="PTHR43199:SF1">
    <property type="entry name" value="GLUTATHIONE HYDROLASE PROENZYME"/>
    <property type="match status" value="1"/>
</dbReference>
<dbReference type="InterPro" id="IPR043138">
    <property type="entry name" value="GGT_lsub"/>
</dbReference>
<keyword evidence="6 9" id="KW-0865">Zymogen</keyword>
<sequence>MGLFFSPRKLIVKSVLVLQFTTFSVLAQPLAQSAVAMPDSFSADAAKSILEQGGNAVDAAITAQFVLAVTLPEAGNIGGGGFMLIQKDGKGDFIDYRETAPTAAHRDMYLDKQGNVIANKSIYGIHASGVPGSVAGMWLAHQKHGTLKWEALVQPAVTLAEQGFVVPPKLAKGVSNYIAHLKEQKINVNFEKYFADVKANKVFKQPELAATLKRIRDNGQDGFYKGETANIIAKFMHQHGGIINQGDLKNYTAKSRKPIKASWNGYEVLTSPPPSSGGIAILQWLKMYELQKSDAGLAHNSTQYVHLLSEIGKRVFADRAEYLGDPDFFDVPVNALTNINYLKERSNGISLTAISTTENIKPGLKESEQTTHFSIVDKMGNAVANTTTINLGFGSGVVVEGAGFILNDEMDDFSAKPGVMNVFGAIGGKANEIQPHKRMLSSMTPTILLKDNTVKMVTGSPGGTTIISSVYESILNAIEFDMSAEQVVNSPRFHHQLWPKNIIRTHIGLTDSVKAELTKMGYTIDERHFGDLHVIINKEGQLDAASEASGRGKSIVF</sequence>
<dbReference type="PROSITE" id="PS00462">
    <property type="entry name" value="G_GLU_TRANSPEPTIDASE"/>
    <property type="match status" value="1"/>
</dbReference>
<dbReference type="InterPro" id="IPR029055">
    <property type="entry name" value="Ntn_hydrolases_N"/>
</dbReference>
<keyword evidence="4 9" id="KW-0808">Transferase</keyword>
<dbReference type="EC" id="3.4.19.13" evidence="9"/>
<proteinExistence type="inferred from homology"/>
<dbReference type="PANTHER" id="PTHR43199">
    <property type="entry name" value="GLUTATHIONE HYDROLASE"/>
    <property type="match status" value="1"/>
</dbReference>
<evidence type="ECO:0000256" key="9">
    <source>
        <dbReference type="RuleBase" id="RU368036"/>
    </source>
</evidence>
<dbReference type="EMBL" id="JBBMQX010000004">
    <property type="protein sequence ID" value="MEM5532165.1"/>
    <property type="molecule type" value="Genomic_DNA"/>
</dbReference>
<dbReference type="InterPro" id="IPR043137">
    <property type="entry name" value="GGT_ssub_C"/>
</dbReference>
<evidence type="ECO:0000256" key="4">
    <source>
        <dbReference type="ARBA" id="ARBA00022679"/>
    </source>
</evidence>
<keyword evidence="9" id="KW-0317">Glutathione biosynthesis</keyword>
<comment type="catalytic activity">
    <reaction evidence="2 9">
        <text>glutathione + H2O = L-cysteinylglycine + L-glutamate</text>
        <dbReference type="Rhea" id="RHEA:28807"/>
        <dbReference type="ChEBI" id="CHEBI:15377"/>
        <dbReference type="ChEBI" id="CHEBI:29985"/>
        <dbReference type="ChEBI" id="CHEBI:57925"/>
        <dbReference type="ChEBI" id="CHEBI:61694"/>
        <dbReference type="EC" id="3.4.19.13"/>
    </reaction>
</comment>
<dbReference type="Proteomes" id="UP001457661">
    <property type="component" value="Unassembled WGS sequence"/>
</dbReference>
<name>A0ABU9TEM3_9GAMM</name>
<comment type="catalytic activity">
    <reaction evidence="8 9">
        <text>an N-terminal (5-L-glutamyl)-[peptide] + an alpha-amino acid = 5-L-glutamyl amino acid + an N-terminal L-alpha-aminoacyl-[peptide]</text>
        <dbReference type="Rhea" id="RHEA:23904"/>
        <dbReference type="Rhea" id="RHEA-COMP:9780"/>
        <dbReference type="Rhea" id="RHEA-COMP:9795"/>
        <dbReference type="ChEBI" id="CHEBI:77644"/>
        <dbReference type="ChEBI" id="CHEBI:78597"/>
        <dbReference type="ChEBI" id="CHEBI:78599"/>
        <dbReference type="ChEBI" id="CHEBI:78608"/>
        <dbReference type="EC" id="2.3.2.2"/>
    </reaction>
</comment>
<evidence type="ECO:0000256" key="5">
    <source>
        <dbReference type="ARBA" id="ARBA00022801"/>
    </source>
</evidence>
<comment type="PTM">
    <text evidence="9">Cleaved by autocatalysis into a large and a small subunit.</text>
</comment>
<evidence type="ECO:0000313" key="11">
    <source>
        <dbReference type="EMBL" id="MEM5532165.1"/>
    </source>
</evidence>
<reference evidence="11 12" key="1">
    <citation type="submission" date="2024-03" db="EMBL/GenBank/DDBJ databases">
        <title>Community enrichment and isolation of bacterial strains for fucoidan degradation.</title>
        <authorList>
            <person name="Sichert A."/>
        </authorList>
    </citation>
    <scope>NUCLEOTIDE SEQUENCE [LARGE SCALE GENOMIC DNA]</scope>
    <source>
        <strain evidence="11 12">AS26</strain>
    </source>
</reference>
<accession>A0ABU9TEM3</accession>
<dbReference type="SUPFAM" id="SSF56235">
    <property type="entry name" value="N-terminal nucleophile aminohydrolases (Ntn hydrolases)"/>
    <property type="match status" value="1"/>
</dbReference>
<evidence type="ECO:0000256" key="2">
    <source>
        <dbReference type="ARBA" id="ARBA00001089"/>
    </source>
</evidence>
<dbReference type="PRINTS" id="PR01210">
    <property type="entry name" value="GGTRANSPTASE"/>
</dbReference>
<dbReference type="InterPro" id="IPR000101">
    <property type="entry name" value="GGT_peptidase"/>
</dbReference>
<comment type="subunit">
    <text evidence="9">This enzyme consists of two polypeptide chains, which are synthesized in precursor form from a single polypeptide.</text>
</comment>
<evidence type="ECO:0000256" key="6">
    <source>
        <dbReference type="ARBA" id="ARBA00023145"/>
    </source>
</evidence>